<evidence type="ECO:0000313" key="2">
    <source>
        <dbReference type="EMBL" id="MFC3853220.1"/>
    </source>
</evidence>
<proteinExistence type="predicted"/>
<evidence type="ECO:0000313" key="3">
    <source>
        <dbReference type="Proteomes" id="UP001595617"/>
    </source>
</evidence>
<keyword evidence="3" id="KW-1185">Reference proteome</keyword>
<keyword evidence="1" id="KW-1133">Transmembrane helix</keyword>
<dbReference type="RefSeq" id="WP_380696169.1">
    <property type="nucleotide sequence ID" value="NZ_JBHRYR010000003.1"/>
</dbReference>
<dbReference type="Proteomes" id="UP001595617">
    <property type="component" value="Unassembled WGS sequence"/>
</dbReference>
<feature type="transmembrane region" description="Helical" evidence="1">
    <location>
        <begin position="62"/>
        <end position="85"/>
    </location>
</feature>
<evidence type="ECO:0008006" key="4">
    <source>
        <dbReference type="Google" id="ProtNLM"/>
    </source>
</evidence>
<keyword evidence="1" id="KW-0472">Membrane</keyword>
<organism evidence="2 3">
    <name type="scientific">Saccharospirillum mangrovi</name>
    <dbReference type="NCBI Taxonomy" id="2161747"/>
    <lineage>
        <taxon>Bacteria</taxon>
        <taxon>Pseudomonadati</taxon>
        <taxon>Pseudomonadota</taxon>
        <taxon>Gammaproteobacteria</taxon>
        <taxon>Oceanospirillales</taxon>
        <taxon>Saccharospirillaceae</taxon>
        <taxon>Saccharospirillum</taxon>
    </lineage>
</organism>
<feature type="transmembrane region" description="Helical" evidence="1">
    <location>
        <begin position="140"/>
        <end position="164"/>
    </location>
</feature>
<sequence>MDTLTNQMTPSKRPLTPLAGAAFIGMALCYVTLFVIYGAVLRMPAEANTTEKIAYLIENKGLLNLTYVLGYVLFSCLLCFCVNVIGGLYQQVSPTAMAMATLFGYFWGVILLCAGMIGISSHELLASYSNSNPAAAEVIYYARILLTESLGGGIEFVGGVWLLLLGAVSWRHSLLSKPLCTFTLVKGAIGAATLFSAEPVLRDLFGITGIIWFLWMGLVMIKKPT</sequence>
<keyword evidence="1" id="KW-0812">Transmembrane</keyword>
<protein>
    <recommendedName>
        <fullName evidence="4">DUF4386 domain-containing protein</fullName>
    </recommendedName>
</protein>
<accession>A0ABV7ZYB7</accession>
<reference evidence="3" key="1">
    <citation type="journal article" date="2019" name="Int. J. Syst. Evol. Microbiol.">
        <title>The Global Catalogue of Microorganisms (GCM) 10K type strain sequencing project: providing services to taxonomists for standard genome sequencing and annotation.</title>
        <authorList>
            <consortium name="The Broad Institute Genomics Platform"/>
            <consortium name="The Broad Institute Genome Sequencing Center for Infectious Disease"/>
            <person name="Wu L."/>
            <person name="Ma J."/>
        </authorList>
    </citation>
    <scope>NUCLEOTIDE SEQUENCE [LARGE SCALE GENOMIC DNA]</scope>
    <source>
        <strain evidence="3">IBRC 10765</strain>
    </source>
</reference>
<dbReference type="EMBL" id="JBHRYR010000003">
    <property type="protein sequence ID" value="MFC3853220.1"/>
    <property type="molecule type" value="Genomic_DNA"/>
</dbReference>
<name>A0ABV7ZYB7_9GAMM</name>
<feature type="transmembrane region" description="Helical" evidence="1">
    <location>
        <begin position="20"/>
        <end position="41"/>
    </location>
</feature>
<comment type="caution">
    <text evidence="2">The sequence shown here is derived from an EMBL/GenBank/DDBJ whole genome shotgun (WGS) entry which is preliminary data.</text>
</comment>
<feature type="transmembrane region" description="Helical" evidence="1">
    <location>
        <begin position="204"/>
        <end position="221"/>
    </location>
</feature>
<gene>
    <name evidence="2" type="ORF">ACFOOG_10295</name>
</gene>
<evidence type="ECO:0000256" key="1">
    <source>
        <dbReference type="SAM" id="Phobius"/>
    </source>
</evidence>
<feature type="transmembrane region" description="Helical" evidence="1">
    <location>
        <begin position="97"/>
        <end position="119"/>
    </location>
</feature>